<feature type="region of interest" description="Disordered" evidence="1">
    <location>
        <begin position="1147"/>
        <end position="1167"/>
    </location>
</feature>
<evidence type="ECO:0000256" key="1">
    <source>
        <dbReference type="SAM" id="MobiDB-lite"/>
    </source>
</evidence>
<dbReference type="InterPro" id="IPR001173">
    <property type="entry name" value="Glyco_trans_2-like"/>
</dbReference>
<accession>A0A939DBT6</accession>
<name>A0A939DBT6_9GAMM</name>
<dbReference type="PANTHER" id="PTHR43179:SF7">
    <property type="entry name" value="RHAMNOSYLTRANSFERASE WBBL"/>
    <property type="match status" value="1"/>
</dbReference>
<dbReference type="Pfam" id="PF00535">
    <property type="entry name" value="Glycos_transf_2"/>
    <property type="match status" value="1"/>
</dbReference>
<dbReference type="Gene3D" id="3.90.550.10">
    <property type="entry name" value="Spore Coat Polysaccharide Biosynthesis Protein SpsA, Chain A"/>
    <property type="match status" value="1"/>
</dbReference>
<dbReference type="EMBL" id="JAFKCZ010000001">
    <property type="protein sequence ID" value="MBN7795175.1"/>
    <property type="molecule type" value="Genomic_DNA"/>
</dbReference>
<dbReference type="Gene3D" id="3.40.50.2000">
    <property type="entry name" value="Glycogen Phosphorylase B"/>
    <property type="match status" value="1"/>
</dbReference>
<dbReference type="InterPro" id="IPR029044">
    <property type="entry name" value="Nucleotide-diphossugar_trans"/>
</dbReference>
<dbReference type="CDD" id="cd04186">
    <property type="entry name" value="GT_2_like_c"/>
    <property type="match status" value="1"/>
</dbReference>
<dbReference type="PANTHER" id="PTHR43179">
    <property type="entry name" value="RHAMNOSYLTRANSFERASE WBBL"/>
    <property type="match status" value="1"/>
</dbReference>
<evidence type="ECO:0000259" key="2">
    <source>
        <dbReference type="Pfam" id="PF00535"/>
    </source>
</evidence>
<dbReference type="Proteomes" id="UP000664303">
    <property type="component" value="Unassembled WGS sequence"/>
</dbReference>
<dbReference type="CDD" id="cd03801">
    <property type="entry name" value="GT4_PimA-like"/>
    <property type="match status" value="1"/>
</dbReference>
<feature type="domain" description="Glycosyltransferase 2-like" evidence="2">
    <location>
        <begin position="523"/>
        <end position="643"/>
    </location>
</feature>
<reference evidence="3" key="1">
    <citation type="submission" date="2021-02" db="EMBL/GenBank/DDBJ databases">
        <title>PHA producing bacteria isolated from coastal sediment in Guangdong, Shenzhen.</title>
        <authorList>
            <person name="Zheng W."/>
            <person name="Yu S."/>
            <person name="Huang Y."/>
        </authorList>
    </citation>
    <scope>NUCLEOTIDE SEQUENCE</scope>
    <source>
        <strain evidence="3">TN14-10</strain>
    </source>
</reference>
<proteinExistence type="predicted"/>
<dbReference type="InterPro" id="IPR027417">
    <property type="entry name" value="P-loop_NTPase"/>
</dbReference>
<keyword evidence="4" id="KW-1185">Reference proteome</keyword>
<dbReference type="Pfam" id="PF13692">
    <property type="entry name" value="Glyco_trans_1_4"/>
    <property type="match status" value="1"/>
</dbReference>
<dbReference type="SUPFAM" id="SSF53448">
    <property type="entry name" value="Nucleotide-diphospho-sugar transferases"/>
    <property type="match status" value="1"/>
</dbReference>
<organism evidence="3 4">
    <name type="scientific">Parahaliea mediterranea</name>
    <dbReference type="NCBI Taxonomy" id="651086"/>
    <lineage>
        <taxon>Bacteria</taxon>
        <taxon>Pseudomonadati</taxon>
        <taxon>Pseudomonadota</taxon>
        <taxon>Gammaproteobacteria</taxon>
        <taxon>Cellvibrionales</taxon>
        <taxon>Halieaceae</taxon>
        <taxon>Parahaliea</taxon>
    </lineage>
</organism>
<comment type="caution">
    <text evidence="3">The sequence shown here is derived from an EMBL/GenBank/DDBJ whole genome shotgun (WGS) entry which is preliminary data.</text>
</comment>
<evidence type="ECO:0000313" key="3">
    <source>
        <dbReference type="EMBL" id="MBN7795175.1"/>
    </source>
</evidence>
<gene>
    <name evidence="3" type="ORF">JYP50_01145</name>
</gene>
<dbReference type="RefSeq" id="WP_206558614.1">
    <property type="nucleotide sequence ID" value="NZ_JAFKCZ010000001.1"/>
</dbReference>
<dbReference type="SUPFAM" id="SSF53756">
    <property type="entry name" value="UDP-Glycosyltransferase/glycogen phosphorylase"/>
    <property type="match status" value="1"/>
</dbReference>
<dbReference type="SUPFAM" id="SSF52540">
    <property type="entry name" value="P-loop containing nucleoside triphosphate hydrolases"/>
    <property type="match status" value="1"/>
</dbReference>
<dbReference type="AlphaFoldDB" id="A0A939DBT6"/>
<evidence type="ECO:0000313" key="4">
    <source>
        <dbReference type="Proteomes" id="UP000664303"/>
    </source>
</evidence>
<sequence length="1167" mass="131353">MTRNIVILGMHRSGTSMVAGALCRAGVYAGTPGELLEDQEDNPQGFWERRDVVELDDAILESLDSTWFRPPTGDRLDPQACLQRIESVLGRLPGDSSWLLKDPRMVLTWRAWDAALAARGDNPLLLYVYRDPRAVAVSLARRNHFPLQLGLALWEHYNRLALEALRGRDYLAVDFARIQADPAGELGKLLRQLDGFGVQLESLPEQGGFDPSLVRSSRQNASIHSAGQLMTPSQTALEGACRQLCEQGSLELPAADPGLQGRMSDLAAAMAPLADAYETRLALEEYTRLCDDRTRERDHSLQQLKSMEESYESLVGAHDKEVGLHKSLQRQHEDLQSQHSALAEAHHNEVSEHRQLATEYVELKEKAEYLFTALTHAYRSLLSFEQSHLAAINRNVGRAYKLLTRRRGVRTSYEDALADAREHFREFELELPEKPPGKLAHLRGVLKYMRENPAASARSFSLPRLKRGLSVMLRSSPEDFETWVNSRFPDRDAPGLDFDPGELDASLDTRELDFPRFETPRVSIVVPVYNDYRVTMNCLVALLENTPDIPYEVILADDCSTDLTASIGERVRNIVISRNETNQRFLLNCNAAAEHATGDYILFLNNDTAVCPGWLEPMVELLDSQEDVGIVGPKLIYADGRLQEAGGIIWRDASGWNFGRMDDPAKPEYNYVKEVDYISGACLLVRSELWRRLGGFDTRFVPAYYEDSDLAFAVRSLGYRVLYQPASQVYHFEGVSNGTDLASGQKQYQVVNQATFREKWAAELDAFHFDNAEHVSWARDRSRDRRTILVIDHYVPHYDKDAGSRSTFMYLQLMCEMGYRVMFMGANFFPHAPYTRTLQQMGVEVLVGESMARHLNRWLADNAPYIDAIYLHRPHVAEQFLAQLHKMNPRPPIVFFGHDLHYLRIQRELAITSDASLAQTAESWRKREYAVFDQVDRIYYPSEIEIEKIRAERPDLNLRAIPLYVLEDKQRPPHDPDSARDILFVGGFNHPPNVDAVCWFVAEVLPDIRAKCPDIRLHVVGSNPTAEVEALHCGEVVVHGYVSDEELDALYRGIAVAVVPLRYGAGVKGKVLEAVQQNVPLVTTAVGAEGIPDAEEVMTIADSARDFADRVGEVLAGDAATLAKLEHYPQWLARHFSKSRAAAMLAEDFGEPRRGQPKPAEAVAAAP</sequence>
<dbReference type="Pfam" id="PF13469">
    <property type="entry name" value="Sulfotransfer_3"/>
    <property type="match status" value="1"/>
</dbReference>
<protein>
    <submittedName>
        <fullName evidence="3">Glycosyltransferase</fullName>
    </submittedName>
</protein>
<dbReference type="Gene3D" id="3.40.50.300">
    <property type="entry name" value="P-loop containing nucleotide triphosphate hydrolases"/>
    <property type="match status" value="1"/>
</dbReference>